<feature type="region of interest" description="Disordered" evidence="1">
    <location>
        <begin position="68"/>
        <end position="93"/>
    </location>
</feature>
<keyword evidence="3" id="KW-1185">Reference proteome</keyword>
<reference evidence="2 3" key="1">
    <citation type="submission" date="2018-12" db="EMBL/GenBank/DDBJ databases">
        <authorList>
            <person name="Criscuolo A."/>
        </authorList>
    </citation>
    <scope>NUCLEOTIDE SEQUENCE [LARGE SCALE GENOMIC DNA]</scope>
    <source>
        <strain evidence="2">ACIP1116241</strain>
    </source>
</reference>
<dbReference type="EMBL" id="UZWE01000079">
    <property type="protein sequence ID" value="VDS10768.1"/>
    <property type="molecule type" value="Genomic_DNA"/>
</dbReference>
<name>A0A447ITC7_9RHOB</name>
<dbReference type="InterPro" id="IPR011050">
    <property type="entry name" value="Pectin_lyase_fold/virulence"/>
</dbReference>
<dbReference type="RefSeq" id="WP_126156304.1">
    <property type="nucleotide sequence ID" value="NZ_UZWE01000079.1"/>
</dbReference>
<sequence>MLLRDLLVALPGLIGSTGTASRVQELEVQDASQIVVPIAVTSTKAIALPDITASSGFLGQAMSDYYKQTGFQPPATPEPEPPVVPTPDPEPTPLPQRTENLTAEAGRVLTIEPTDSGIASIKILSQTSHGHVSVNPDKTLSLVLSEDPDNQSDTAFSYEITYQNGKTQQVQAKVDVVAGQEPDGWGKGDFYMLETGADGRAVVEHGENHRKVYVTEGAHGLTAAEIAKAEGIAVSKVTGKWLLEHPEYGATPDKALDTKIGMELWYASTGRSAGPNSNWLLFERGYDYGDVNQVVARGASGESALNPMYIGAYGQGDDPLIRGTIKIFQDQVSHVVIQNIDATNVNALLGENLLFDNISVTLDGMSVENVKNFSLVDSDIIDVARLKPLNGGKIWDAGANRVSGVYVANSDGVFLGGNFFDHNGWADGYDPAMSTSAAMPPSKFNHNLYVQNDNLDVTVRDNIFMRGSSFGAQIRPGGVIENNAFIDNNAGLNFFGGHSYTLALGNIVTSAGYRQLSILDGALSMGIDNFGKQNSLIGNIIAHLADPNNPAEQALKKIVHTALANTDGFVNDTIVYNWTSGGKAGTSLNTAGLSAAVLDQTTIQNFTADLLGKKTATISDLANYLRAQADGKLDEVVDADVINAFFRKGFGLDTTLRDTAEVVRFTPDDRADGLRWDNRLNWSTEDLPGTQDGDSVDLGGNRVLFGAETVTVDDFIFGNFGQLKATSGKLEITGDISTGKTGNLLQIDNAGQVWIDGYRDKDLLTIELAGGRLANTGSFAGKTAIEATQDAQLLLATSGARFDLAAGSSLKITGGKAKVGFDGGDGKTATLQLHDDATLSFVANATGLGKISEFYSGAFDTSKVTSGIRLDGDLKINLAGLNTQKGGTWTLIDADQIIGSFDDIAVTGLAKNQDALIRVDYVRDEVVLVVGDAGKGSGQIRSGSSGDADFIDYTQDAVLKTLWSNLQAAMPQVTDDPI</sequence>
<proteinExistence type="predicted"/>
<organism evidence="2 3">
    <name type="scientific">Paracoccus haematequi</name>
    <dbReference type="NCBI Taxonomy" id="2491866"/>
    <lineage>
        <taxon>Bacteria</taxon>
        <taxon>Pseudomonadati</taxon>
        <taxon>Pseudomonadota</taxon>
        <taxon>Alphaproteobacteria</taxon>
        <taxon>Rhodobacterales</taxon>
        <taxon>Paracoccaceae</taxon>
        <taxon>Paracoccus</taxon>
    </lineage>
</organism>
<protein>
    <recommendedName>
        <fullName evidence="4">Right handed beta helix domain-containing protein</fullName>
    </recommendedName>
</protein>
<evidence type="ECO:0008006" key="4">
    <source>
        <dbReference type="Google" id="ProtNLM"/>
    </source>
</evidence>
<evidence type="ECO:0000256" key="1">
    <source>
        <dbReference type="SAM" id="MobiDB-lite"/>
    </source>
</evidence>
<accession>A0A447ITC7</accession>
<gene>
    <name evidence="2" type="ORF">PARHAE_03987</name>
</gene>
<dbReference type="Proteomes" id="UP000270743">
    <property type="component" value="Unassembled WGS sequence"/>
</dbReference>
<dbReference type="SUPFAM" id="SSF51126">
    <property type="entry name" value="Pectin lyase-like"/>
    <property type="match status" value="1"/>
</dbReference>
<feature type="compositionally biased region" description="Pro residues" evidence="1">
    <location>
        <begin position="74"/>
        <end position="93"/>
    </location>
</feature>
<dbReference type="OrthoDB" id="7796425at2"/>
<dbReference type="AlphaFoldDB" id="A0A447ITC7"/>
<evidence type="ECO:0000313" key="3">
    <source>
        <dbReference type="Proteomes" id="UP000270743"/>
    </source>
</evidence>
<evidence type="ECO:0000313" key="2">
    <source>
        <dbReference type="EMBL" id="VDS10768.1"/>
    </source>
</evidence>